<organism evidence="2 3">
    <name type="scientific">Paenibacillus melissococcoides</name>
    <dbReference type="NCBI Taxonomy" id="2912268"/>
    <lineage>
        <taxon>Bacteria</taxon>
        <taxon>Bacillati</taxon>
        <taxon>Bacillota</taxon>
        <taxon>Bacilli</taxon>
        <taxon>Bacillales</taxon>
        <taxon>Paenibacillaceae</taxon>
        <taxon>Paenibacillus</taxon>
    </lineage>
</organism>
<comment type="caution">
    <text evidence="2">The sequence shown here is derived from an EMBL/GenBank/DDBJ whole genome shotgun (WGS) entry which is preliminary data.</text>
</comment>
<proteinExistence type="predicted"/>
<sequence length="246" mass="28502">MEPYELDEESRRELLKELRMRYFLPQVSRIVQVRQHHDVWIWQLETDAGPMRMIMPNLHEHVQAHGVSRLILTDVNGRRAEIRDLQALDGALYHVDAKGTLPKPFLLMEAEDFMARRRQIEQMNETITDEELKKMYLTREMLHGLKKHYSLIDRVSQQGATLVYLEGAAHYNFTYFPLFSDLLRYTGMAGSMKGARGIDIIHQYVLDFFNKHLKGTGGKLLQGPSAEYPEVKFPYLSAPLKPSGGQ</sequence>
<accession>A0ABM9FYG1</accession>
<feature type="domain" description="DUF1854" evidence="1">
    <location>
        <begin position="4"/>
        <end position="90"/>
    </location>
</feature>
<dbReference type="EMBL" id="CALYLO010000001">
    <property type="protein sequence ID" value="CAH8244279.1"/>
    <property type="molecule type" value="Genomic_DNA"/>
</dbReference>
<dbReference type="InterPro" id="IPR029058">
    <property type="entry name" value="AB_hydrolase_fold"/>
</dbReference>
<name>A0ABM9FYG1_9BACL</name>
<evidence type="ECO:0000313" key="2">
    <source>
        <dbReference type="EMBL" id="CAH8244279.1"/>
    </source>
</evidence>
<dbReference type="Proteomes" id="UP001154322">
    <property type="component" value="Unassembled WGS sequence"/>
</dbReference>
<gene>
    <name evidence="2" type="ORF">WJ0W_001517</name>
</gene>
<keyword evidence="3" id="KW-1185">Reference proteome</keyword>
<reference evidence="2" key="1">
    <citation type="submission" date="2022-06" db="EMBL/GenBank/DDBJ databases">
        <authorList>
            <person name="Dietemann V."/>
            <person name="Ory F."/>
            <person name="Dainat B."/>
            <person name="Oberhansli S."/>
        </authorList>
    </citation>
    <scope>NUCLEOTIDE SEQUENCE</scope>
    <source>
        <strain evidence="2">Ena-SAMPLE-TAB-26-04-2022-14:26:32:270-5432</strain>
    </source>
</reference>
<evidence type="ECO:0000313" key="3">
    <source>
        <dbReference type="Proteomes" id="UP001154322"/>
    </source>
</evidence>
<evidence type="ECO:0000259" key="1">
    <source>
        <dbReference type="Pfam" id="PF08909"/>
    </source>
</evidence>
<dbReference type="Gene3D" id="3.40.50.1820">
    <property type="entry name" value="alpha/beta hydrolase"/>
    <property type="match status" value="1"/>
</dbReference>
<dbReference type="InterPro" id="IPR015005">
    <property type="entry name" value="DUF1854"/>
</dbReference>
<dbReference type="Pfam" id="PF08909">
    <property type="entry name" value="DUF1854"/>
    <property type="match status" value="1"/>
</dbReference>
<protein>
    <submittedName>
        <fullName evidence="2">DUF1854 domain-containing protein</fullName>
    </submittedName>
</protein>